<dbReference type="OrthoDB" id="5954824at2759"/>
<dbReference type="GO" id="GO:0005634">
    <property type="term" value="C:nucleus"/>
    <property type="evidence" value="ECO:0007669"/>
    <property type="project" value="UniProtKB-SubCell"/>
</dbReference>
<proteinExistence type="predicted"/>
<dbReference type="InterPro" id="IPR001766">
    <property type="entry name" value="Fork_head_dom"/>
</dbReference>
<dbReference type="InterPro" id="IPR036388">
    <property type="entry name" value="WH-like_DNA-bd_sf"/>
</dbReference>
<dbReference type="CDD" id="cd20035">
    <property type="entry name" value="FH_FOXQ2-like"/>
    <property type="match status" value="1"/>
</dbReference>
<dbReference type="GO" id="GO:0000981">
    <property type="term" value="F:DNA-binding transcription factor activity, RNA polymerase II-specific"/>
    <property type="evidence" value="ECO:0007669"/>
    <property type="project" value="TreeGrafter"/>
</dbReference>
<feature type="domain" description="Fork-head" evidence="5">
    <location>
        <begin position="259"/>
        <end position="351"/>
    </location>
</feature>
<evidence type="ECO:0000256" key="4">
    <source>
        <dbReference type="SAM" id="MobiDB-lite"/>
    </source>
</evidence>
<dbReference type="PROSITE" id="PS50039">
    <property type="entry name" value="FORK_HEAD_3"/>
    <property type="match status" value="1"/>
</dbReference>
<dbReference type="STRING" id="6526.A0A2C9JLC4"/>
<dbReference type="VEuPathDB" id="VectorBase:BGLB004229"/>
<name>A0A2C9JLC4_BIOGL</name>
<feature type="compositionally biased region" description="Basic and acidic residues" evidence="4">
    <location>
        <begin position="237"/>
        <end position="252"/>
    </location>
</feature>
<dbReference type="PROSITE" id="PS00658">
    <property type="entry name" value="FORK_HEAD_2"/>
    <property type="match status" value="1"/>
</dbReference>
<dbReference type="Gene3D" id="1.10.10.10">
    <property type="entry name" value="Winged helix-like DNA-binding domain superfamily/Winged helix DNA-binding domain"/>
    <property type="match status" value="1"/>
</dbReference>
<dbReference type="SUPFAM" id="SSF46785">
    <property type="entry name" value="Winged helix' DNA-binding domain"/>
    <property type="match status" value="1"/>
</dbReference>
<dbReference type="AlphaFoldDB" id="A0A2C9JLC4"/>
<dbReference type="GO" id="GO:0000978">
    <property type="term" value="F:RNA polymerase II cis-regulatory region sequence-specific DNA binding"/>
    <property type="evidence" value="ECO:0007669"/>
    <property type="project" value="TreeGrafter"/>
</dbReference>
<evidence type="ECO:0000259" key="5">
    <source>
        <dbReference type="PROSITE" id="PS50039"/>
    </source>
</evidence>
<dbReference type="PANTHER" id="PTHR11829">
    <property type="entry name" value="FORKHEAD BOX PROTEIN"/>
    <property type="match status" value="1"/>
</dbReference>
<dbReference type="RefSeq" id="XP_013071662.2">
    <property type="nucleotide sequence ID" value="XM_013216208.2"/>
</dbReference>
<dbReference type="Pfam" id="PF00250">
    <property type="entry name" value="Forkhead"/>
    <property type="match status" value="1"/>
</dbReference>
<organism evidence="6 7">
    <name type="scientific">Biomphalaria glabrata</name>
    <name type="common">Bloodfluke planorb</name>
    <name type="synonym">Freshwater snail</name>
    <dbReference type="NCBI Taxonomy" id="6526"/>
    <lineage>
        <taxon>Eukaryota</taxon>
        <taxon>Metazoa</taxon>
        <taxon>Spiralia</taxon>
        <taxon>Lophotrochozoa</taxon>
        <taxon>Mollusca</taxon>
        <taxon>Gastropoda</taxon>
        <taxon>Heterobranchia</taxon>
        <taxon>Euthyneura</taxon>
        <taxon>Panpulmonata</taxon>
        <taxon>Hygrophila</taxon>
        <taxon>Lymnaeoidea</taxon>
        <taxon>Planorbidae</taxon>
        <taxon>Biomphalaria</taxon>
    </lineage>
</organism>
<dbReference type="KEGG" id="bgt:106058718"/>
<dbReference type="InterPro" id="IPR030456">
    <property type="entry name" value="TF_fork_head_CS_2"/>
</dbReference>
<dbReference type="SMART" id="SM00339">
    <property type="entry name" value="FH"/>
    <property type="match status" value="1"/>
</dbReference>
<evidence type="ECO:0000256" key="2">
    <source>
        <dbReference type="ARBA" id="ARBA00023242"/>
    </source>
</evidence>
<dbReference type="EnsemblMetazoa" id="BGLB004229-RB">
    <property type="protein sequence ID" value="BGLB004229-PB"/>
    <property type="gene ID" value="BGLB004229"/>
</dbReference>
<dbReference type="InterPro" id="IPR050211">
    <property type="entry name" value="FOX_domain-containing"/>
</dbReference>
<dbReference type="VEuPathDB" id="VectorBase:BGLAX_046724"/>
<sequence length="479" mass="53553">MQSHHFEAGAYPGAIYGAAPGFEPGNIKLHHSSYAGDTEAGCFSNHGGGAIQPVHGYNCRDPPAYPETSFFHTGFMPSFGNSNYYKMPNRQGDINDYSNSRILPRSQDNFLLKPQENLSGSPNSYEHLSHHQLMHHQQQQQHQAMQPIYDDAPQNVDGSKCLPESSVYGNGLVKMEPMSSHVDYTKSLSSSTTLASSVTSCHHPVDMKSTILTNASDQTTKFEDSRNEEAMGSMDTQQDKCPLKEEPLKSSEEATGEAKPTMSYIALIAKAILESEQRRLNLGSIYNWIEKHYPFYKNKGQGWRNSVRHNLSLNDCFIKAGRCEDGKGNYWAIHPANIQDFMRGDFRQRRRSRRRGRKKECDISMYHMPNTYLQSTAAPLGSGMAFNPAALSSLYSPYTEAERRAYRLDEALLRQSMGNPFVKWYPPGVSSPTYAGSTSPPACGSGMYTTNATGTQWTQSYNDTSSQPMYPPLNTTFTR</sequence>
<protein>
    <recommendedName>
        <fullName evidence="5">Fork-head domain-containing protein</fullName>
    </recommendedName>
</protein>
<feature type="compositionally biased region" description="Basic and acidic residues" evidence="4">
    <location>
        <begin position="220"/>
        <end position="229"/>
    </location>
</feature>
<dbReference type="InterPro" id="IPR036390">
    <property type="entry name" value="WH_DNA-bd_sf"/>
</dbReference>
<dbReference type="FunFam" id="1.10.10.10:FF:000135">
    <property type="entry name" value="forkhead box protein G1"/>
    <property type="match status" value="1"/>
</dbReference>
<dbReference type="GO" id="GO:0030154">
    <property type="term" value="P:cell differentiation"/>
    <property type="evidence" value="ECO:0007669"/>
    <property type="project" value="TreeGrafter"/>
</dbReference>
<dbReference type="PANTHER" id="PTHR11829:SF142">
    <property type="entry name" value="FORK-HEAD DOMAIN-CONTAINING PROTEIN"/>
    <property type="match status" value="1"/>
</dbReference>
<evidence type="ECO:0000313" key="7">
    <source>
        <dbReference type="Proteomes" id="UP000076420"/>
    </source>
</evidence>
<evidence type="ECO:0000256" key="3">
    <source>
        <dbReference type="PROSITE-ProRule" id="PRU00089"/>
    </source>
</evidence>
<accession>A0A2C9JLC4</accession>
<gene>
    <name evidence="6" type="primary">106058718</name>
</gene>
<feature type="region of interest" description="Disordered" evidence="4">
    <location>
        <begin position="216"/>
        <end position="257"/>
    </location>
</feature>
<keyword evidence="2 3" id="KW-0539">Nucleus</keyword>
<evidence type="ECO:0000256" key="1">
    <source>
        <dbReference type="ARBA" id="ARBA00023125"/>
    </source>
</evidence>
<evidence type="ECO:0000313" key="6">
    <source>
        <dbReference type="EnsemblMetazoa" id="BGLB004229-PB"/>
    </source>
</evidence>
<dbReference type="Proteomes" id="UP000076420">
    <property type="component" value="Unassembled WGS sequence"/>
</dbReference>
<keyword evidence="1 3" id="KW-0238">DNA-binding</keyword>
<reference evidence="6" key="1">
    <citation type="submission" date="2020-05" db="UniProtKB">
        <authorList>
            <consortium name="EnsemblMetazoa"/>
        </authorList>
    </citation>
    <scope>IDENTIFICATION</scope>
    <source>
        <strain evidence="6">BB02</strain>
    </source>
</reference>
<dbReference type="PRINTS" id="PR00053">
    <property type="entry name" value="FORKHEAD"/>
</dbReference>
<feature type="DNA-binding region" description="Fork-head" evidence="3">
    <location>
        <begin position="259"/>
        <end position="351"/>
    </location>
</feature>
<comment type="subcellular location">
    <subcellularLocation>
        <location evidence="3">Nucleus</location>
    </subcellularLocation>
</comment>
<dbReference type="InterPro" id="IPR047519">
    <property type="entry name" value="FH_FOXQ2-like"/>
</dbReference>
<dbReference type="GO" id="GO:0009653">
    <property type="term" value="P:anatomical structure morphogenesis"/>
    <property type="evidence" value="ECO:0007669"/>
    <property type="project" value="TreeGrafter"/>
</dbReference>
<feature type="region of interest" description="Disordered" evidence="4">
    <location>
        <begin position="460"/>
        <end position="479"/>
    </location>
</feature>